<dbReference type="Proteomes" id="UP000319908">
    <property type="component" value="Unassembled WGS sequence"/>
</dbReference>
<name>A0A5C6BY83_9BACT</name>
<gene>
    <name evidence="2" type="ORF">Poly21_41440</name>
</gene>
<dbReference type="EMBL" id="SJPU01000002">
    <property type="protein sequence ID" value="TWU16935.1"/>
    <property type="molecule type" value="Genomic_DNA"/>
</dbReference>
<dbReference type="AlphaFoldDB" id="A0A5C6BY83"/>
<dbReference type="RefSeq" id="WP_302119637.1">
    <property type="nucleotide sequence ID" value="NZ_SJPU01000002.1"/>
</dbReference>
<evidence type="ECO:0000313" key="2">
    <source>
        <dbReference type="EMBL" id="TWU16935.1"/>
    </source>
</evidence>
<accession>A0A5C6BY83</accession>
<feature type="compositionally biased region" description="Basic and acidic residues" evidence="1">
    <location>
        <begin position="172"/>
        <end position="181"/>
    </location>
</feature>
<proteinExistence type="predicted"/>
<keyword evidence="3" id="KW-1185">Reference proteome</keyword>
<evidence type="ECO:0000256" key="1">
    <source>
        <dbReference type="SAM" id="MobiDB-lite"/>
    </source>
</evidence>
<sequence>MTDSSKSTKRMLKSSEKSSAENLPGIGENAQVEDSGPPRELPIHVAVVTAPTPPDPPRVVDPFDPASLRINPNTAAGAIGVKRKIVTLKVGEPDKMKFCRVHPSETYRIDTAMLTGGLQTVFGWRIRTIGGDNPRSLANFPNAGQWSGNDASGVLYGDRGRSSRVLPSSRCGFDRSRDGSHRRCGGGNASDHA</sequence>
<feature type="region of interest" description="Disordered" evidence="1">
    <location>
        <begin position="1"/>
        <end position="57"/>
    </location>
</feature>
<feature type="region of interest" description="Disordered" evidence="1">
    <location>
        <begin position="154"/>
        <end position="193"/>
    </location>
</feature>
<organism evidence="2 3">
    <name type="scientific">Allorhodopirellula heiligendammensis</name>
    <dbReference type="NCBI Taxonomy" id="2714739"/>
    <lineage>
        <taxon>Bacteria</taxon>
        <taxon>Pseudomonadati</taxon>
        <taxon>Planctomycetota</taxon>
        <taxon>Planctomycetia</taxon>
        <taxon>Pirellulales</taxon>
        <taxon>Pirellulaceae</taxon>
        <taxon>Allorhodopirellula</taxon>
    </lineage>
</organism>
<reference evidence="2 3" key="1">
    <citation type="journal article" date="2020" name="Antonie Van Leeuwenhoek">
        <title>Rhodopirellula heiligendammensis sp. nov., Rhodopirellula pilleata sp. nov., and Rhodopirellula solitaria sp. nov. isolated from natural or artificial marine surfaces in Northern Germany and California, USA, and emended description of the genus Rhodopirellula.</title>
        <authorList>
            <person name="Kallscheuer N."/>
            <person name="Wiegand S."/>
            <person name="Jogler M."/>
            <person name="Boedeker C."/>
            <person name="Peeters S.H."/>
            <person name="Rast P."/>
            <person name="Heuer A."/>
            <person name="Jetten M.S.M."/>
            <person name="Rohde M."/>
            <person name="Jogler C."/>
        </authorList>
    </citation>
    <scope>NUCLEOTIDE SEQUENCE [LARGE SCALE GENOMIC DNA]</scope>
    <source>
        <strain evidence="2 3">Poly21</strain>
    </source>
</reference>
<protein>
    <submittedName>
        <fullName evidence="2">Uncharacterized protein</fullName>
    </submittedName>
</protein>
<evidence type="ECO:0000313" key="3">
    <source>
        <dbReference type="Proteomes" id="UP000319908"/>
    </source>
</evidence>
<comment type="caution">
    <text evidence="2">The sequence shown here is derived from an EMBL/GenBank/DDBJ whole genome shotgun (WGS) entry which is preliminary data.</text>
</comment>